<evidence type="ECO:0000313" key="1">
    <source>
        <dbReference type="EMBL" id="GEP55680.1"/>
    </source>
</evidence>
<comment type="caution">
    <text evidence="1">The sequence shown here is derived from an EMBL/GenBank/DDBJ whole genome shotgun (WGS) entry which is preliminary data.</text>
</comment>
<keyword evidence="2" id="KW-1185">Reference proteome</keyword>
<reference evidence="1 2" key="1">
    <citation type="submission" date="2019-07" db="EMBL/GenBank/DDBJ databases">
        <title>Whole genome shotgun sequence of Reyranella soli NBRC 108950.</title>
        <authorList>
            <person name="Hosoyama A."/>
            <person name="Uohara A."/>
            <person name="Ohji S."/>
            <person name="Ichikawa N."/>
        </authorList>
    </citation>
    <scope>NUCLEOTIDE SEQUENCE [LARGE SCALE GENOMIC DNA]</scope>
    <source>
        <strain evidence="1 2">NBRC 108950</strain>
    </source>
</reference>
<dbReference type="AlphaFoldDB" id="A0A512N9M6"/>
<accession>A0A512N9M6</accession>
<gene>
    <name evidence="1" type="ORF">RSO01_28460</name>
</gene>
<proteinExistence type="predicted"/>
<dbReference type="RefSeq" id="WP_147149765.1">
    <property type="nucleotide sequence ID" value="NZ_BKAJ01000043.1"/>
</dbReference>
<dbReference type="OrthoDB" id="9967405at2"/>
<sequence length="104" mass="11674">MDRFALEYNLRDACARVAACQQSLVSQRVQVRELERSGLDASVARALLDIYEESKSMALFNRDCLAKALTLAQRTTSATAIASNDDATRDEIFLDDDFFYREAA</sequence>
<organism evidence="1 2">
    <name type="scientific">Reyranella soli</name>
    <dbReference type="NCBI Taxonomy" id="1230389"/>
    <lineage>
        <taxon>Bacteria</taxon>
        <taxon>Pseudomonadati</taxon>
        <taxon>Pseudomonadota</taxon>
        <taxon>Alphaproteobacteria</taxon>
        <taxon>Hyphomicrobiales</taxon>
        <taxon>Reyranellaceae</taxon>
        <taxon>Reyranella</taxon>
    </lineage>
</organism>
<dbReference type="Proteomes" id="UP000321058">
    <property type="component" value="Unassembled WGS sequence"/>
</dbReference>
<protein>
    <submittedName>
        <fullName evidence="1">Uncharacterized protein</fullName>
    </submittedName>
</protein>
<name>A0A512N9M6_9HYPH</name>
<dbReference type="EMBL" id="BKAJ01000043">
    <property type="protein sequence ID" value="GEP55680.1"/>
    <property type="molecule type" value="Genomic_DNA"/>
</dbReference>
<evidence type="ECO:0000313" key="2">
    <source>
        <dbReference type="Proteomes" id="UP000321058"/>
    </source>
</evidence>